<evidence type="ECO:0000256" key="1">
    <source>
        <dbReference type="SAM" id="Coils"/>
    </source>
</evidence>
<evidence type="ECO:0000313" key="3">
    <source>
        <dbReference type="Proteomes" id="UP000035909"/>
    </source>
</evidence>
<name>A0A0J1K4R8_9GAMM</name>
<keyword evidence="3" id="KW-1185">Reference proteome</keyword>
<accession>A0A0J1K4R8</accession>
<dbReference type="EMBL" id="LDOU01000012">
    <property type="protein sequence ID" value="KLV09382.1"/>
    <property type="molecule type" value="Genomic_DNA"/>
</dbReference>
<sequence length="147" mass="16856">MNTHLYSLIKQQRQLRLLLRQLNRQKQQLEGKQAQVAQDIFSRESAIESALEPAPQTNTSSTSFIKMIEQTMTAKHRLARLRGREKALLKQITKTETQLKTTHDLIKLGCLQQRRTIPTAQSSLTLVLETKLECCLLQNAALLARFM</sequence>
<dbReference type="Proteomes" id="UP000035909">
    <property type="component" value="Unassembled WGS sequence"/>
</dbReference>
<dbReference type="AlphaFoldDB" id="A0A0J1K4R8"/>
<protein>
    <submittedName>
        <fullName evidence="2">Uncharacterized protein</fullName>
    </submittedName>
</protein>
<comment type="caution">
    <text evidence="2">The sequence shown here is derived from an EMBL/GenBank/DDBJ whole genome shotgun (WGS) entry which is preliminary data.</text>
</comment>
<evidence type="ECO:0000313" key="2">
    <source>
        <dbReference type="EMBL" id="KLV09382.1"/>
    </source>
</evidence>
<organism evidence="2 3">
    <name type="scientific">Photobacterium ganghwense</name>
    <dbReference type="NCBI Taxonomy" id="320778"/>
    <lineage>
        <taxon>Bacteria</taxon>
        <taxon>Pseudomonadati</taxon>
        <taxon>Pseudomonadota</taxon>
        <taxon>Gammaproteobacteria</taxon>
        <taxon>Vibrionales</taxon>
        <taxon>Vibrionaceae</taxon>
        <taxon>Photobacterium</taxon>
    </lineage>
</organism>
<feature type="coiled-coil region" evidence="1">
    <location>
        <begin position="8"/>
        <end position="39"/>
    </location>
</feature>
<reference evidence="2 3" key="1">
    <citation type="submission" date="2015-05" db="EMBL/GenBank/DDBJ databases">
        <title>Photobacterium galathea sp. nov.</title>
        <authorList>
            <person name="Machado H."/>
            <person name="Gram L."/>
        </authorList>
    </citation>
    <scope>NUCLEOTIDE SEQUENCE [LARGE SCALE GENOMIC DNA]</scope>
    <source>
        <strain evidence="2 3">DSM 22954</strain>
    </source>
</reference>
<dbReference type="RefSeq" id="WP_047885329.1">
    <property type="nucleotide sequence ID" value="NZ_CP071325.1"/>
</dbReference>
<keyword evidence="1" id="KW-0175">Coiled coil</keyword>
<proteinExistence type="predicted"/>
<dbReference type="PATRIC" id="fig|320778.3.peg.2435"/>
<gene>
    <name evidence="2" type="ORF">ABT57_11195</name>
</gene>